<sequence>MDPYIVAANEFSSLSLEEVSSPTSALALKEKKRKSPGDGSGVSGVKRQKVHDNAAYFSLAEAQAKADEDEEAEQLLPGYVADLKRWRDGMPVAKTKSQLPFNWHFKPLLEVLRRCPALFDLWVEVVASGDQLFERTPTSAFGYLLPRDFVGMSVFAVTEKHPRFEDLIDRGVFEGRIITRDSKDDFWIRYRSQSRQKVRGWLNNLPATWDSPPSTSASTSLSVASVASTQVYDVGRVNQGGEQVSLNIIPNDFLSLSLSRVLTLVPRIREVLEGVGIGGLYGTSEGRVASGISQSLTSQRMRMGHIMERFPKVREALIDLLLNSILSFADVTLQFLVQGVRIWRANGTCSHEEARVLVSGYWDRLSSGRSPG</sequence>
<evidence type="ECO:0000256" key="1">
    <source>
        <dbReference type="SAM" id="MobiDB-lite"/>
    </source>
</evidence>
<reference evidence="2 3" key="1">
    <citation type="submission" date="2023-01" db="EMBL/GenBank/DDBJ databases">
        <title>Analysis of 21 Apiospora genomes using comparative genomics revels a genus with tremendous synthesis potential of carbohydrate active enzymes and secondary metabolites.</title>
        <authorList>
            <person name="Sorensen T."/>
        </authorList>
    </citation>
    <scope>NUCLEOTIDE SEQUENCE [LARGE SCALE GENOMIC DNA]</scope>
    <source>
        <strain evidence="2 3">CBS 33761</strain>
    </source>
</reference>
<evidence type="ECO:0000313" key="2">
    <source>
        <dbReference type="EMBL" id="KAK8034448.1"/>
    </source>
</evidence>
<feature type="region of interest" description="Disordered" evidence="1">
    <location>
        <begin position="25"/>
        <end position="47"/>
    </location>
</feature>
<comment type="caution">
    <text evidence="2">The sequence shown here is derived from an EMBL/GenBank/DDBJ whole genome shotgun (WGS) entry which is preliminary data.</text>
</comment>
<accession>A0ABR1SJF2</accession>
<organism evidence="2 3">
    <name type="scientific">Apiospora rasikravindrae</name>
    <dbReference type="NCBI Taxonomy" id="990691"/>
    <lineage>
        <taxon>Eukaryota</taxon>
        <taxon>Fungi</taxon>
        <taxon>Dikarya</taxon>
        <taxon>Ascomycota</taxon>
        <taxon>Pezizomycotina</taxon>
        <taxon>Sordariomycetes</taxon>
        <taxon>Xylariomycetidae</taxon>
        <taxon>Amphisphaeriales</taxon>
        <taxon>Apiosporaceae</taxon>
        <taxon>Apiospora</taxon>
    </lineage>
</organism>
<dbReference type="EMBL" id="JAQQWK010000009">
    <property type="protein sequence ID" value="KAK8034448.1"/>
    <property type="molecule type" value="Genomic_DNA"/>
</dbReference>
<gene>
    <name evidence="2" type="ORF">PG993_009443</name>
</gene>
<evidence type="ECO:0000313" key="3">
    <source>
        <dbReference type="Proteomes" id="UP001444661"/>
    </source>
</evidence>
<proteinExistence type="predicted"/>
<keyword evidence="3" id="KW-1185">Reference proteome</keyword>
<dbReference type="Proteomes" id="UP001444661">
    <property type="component" value="Unassembled WGS sequence"/>
</dbReference>
<protein>
    <submittedName>
        <fullName evidence="2">Uncharacterized protein</fullName>
    </submittedName>
</protein>
<name>A0ABR1SJF2_9PEZI</name>